<sequence>MMRKKEIVKRAGEETRVNRKNPHRPRTTDTRTARTRSDLF</sequence>
<gene>
    <name evidence="2" type="ORF">S03H2_64608</name>
</gene>
<accession>X1JP08</accession>
<dbReference type="EMBL" id="BARU01041990">
    <property type="protein sequence ID" value="GAH79999.1"/>
    <property type="molecule type" value="Genomic_DNA"/>
</dbReference>
<dbReference type="AlphaFoldDB" id="X1JP08"/>
<feature type="region of interest" description="Disordered" evidence="1">
    <location>
        <begin position="1"/>
        <end position="40"/>
    </location>
</feature>
<organism evidence="2">
    <name type="scientific">marine sediment metagenome</name>
    <dbReference type="NCBI Taxonomy" id="412755"/>
    <lineage>
        <taxon>unclassified sequences</taxon>
        <taxon>metagenomes</taxon>
        <taxon>ecological metagenomes</taxon>
    </lineage>
</organism>
<proteinExistence type="predicted"/>
<feature type="compositionally biased region" description="Basic and acidic residues" evidence="1">
    <location>
        <begin position="1"/>
        <end position="17"/>
    </location>
</feature>
<evidence type="ECO:0000313" key="2">
    <source>
        <dbReference type="EMBL" id="GAH79999.1"/>
    </source>
</evidence>
<feature type="compositionally biased region" description="Basic and acidic residues" evidence="1">
    <location>
        <begin position="26"/>
        <end position="40"/>
    </location>
</feature>
<comment type="caution">
    <text evidence="2">The sequence shown here is derived from an EMBL/GenBank/DDBJ whole genome shotgun (WGS) entry which is preliminary data.</text>
</comment>
<reference evidence="2" key="1">
    <citation type="journal article" date="2014" name="Front. Microbiol.">
        <title>High frequency of phylogenetically diverse reductive dehalogenase-homologous genes in deep subseafloor sedimentary metagenomes.</title>
        <authorList>
            <person name="Kawai M."/>
            <person name="Futagami T."/>
            <person name="Toyoda A."/>
            <person name="Takaki Y."/>
            <person name="Nishi S."/>
            <person name="Hori S."/>
            <person name="Arai W."/>
            <person name="Tsubouchi T."/>
            <person name="Morono Y."/>
            <person name="Uchiyama I."/>
            <person name="Ito T."/>
            <person name="Fujiyama A."/>
            <person name="Inagaki F."/>
            <person name="Takami H."/>
        </authorList>
    </citation>
    <scope>NUCLEOTIDE SEQUENCE</scope>
    <source>
        <strain evidence="2">Expedition CK06-06</strain>
    </source>
</reference>
<name>X1JP08_9ZZZZ</name>
<protein>
    <submittedName>
        <fullName evidence="2">Uncharacterized protein</fullName>
    </submittedName>
</protein>
<feature type="non-terminal residue" evidence="2">
    <location>
        <position position="40"/>
    </location>
</feature>
<evidence type="ECO:0000256" key="1">
    <source>
        <dbReference type="SAM" id="MobiDB-lite"/>
    </source>
</evidence>